<evidence type="ECO:0000313" key="2">
    <source>
        <dbReference type="Proteomes" id="UP000001887"/>
    </source>
</evidence>
<evidence type="ECO:0000313" key="1">
    <source>
        <dbReference type="EMBL" id="ADB16664.1"/>
    </source>
</evidence>
<dbReference type="OrthoDB" id="247609at2"/>
<gene>
    <name evidence="1" type="ordered locus">Psta_1990</name>
</gene>
<dbReference type="Proteomes" id="UP000001887">
    <property type="component" value="Chromosome"/>
</dbReference>
<proteinExistence type="predicted"/>
<dbReference type="EMBL" id="CP001848">
    <property type="protein sequence ID" value="ADB16664.1"/>
    <property type="molecule type" value="Genomic_DNA"/>
</dbReference>
<reference evidence="1 2" key="1">
    <citation type="journal article" date="2009" name="Stand. Genomic Sci.">
        <title>Complete genome sequence of Pirellula staleyi type strain (ATCC 27377).</title>
        <authorList>
            <person name="Clum A."/>
            <person name="Tindall B.J."/>
            <person name="Sikorski J."/>
            <person name="Ivanova N."/>
            <person name="Mavrommatis K."/>
            <person name="Lucas S."/>
            <person name="Glavina del Rio T."/>
            <person name="Nolan M."/>
            <person name="Chen F."/>
            <person name="Tice H."/>
            <person name="Pitluck S."/>
            <person name="Cheng J.F."/>
            <person name="Chertkov O."/>
            <person name="Brettin T."/>
            <person name="Han C."/>
            <person name="Detter J.C."/>
            <person name="Kuske C."/>
            <person name="Bruce D."/>
            <person name="Goodwin L."/>
            <person name="Ovchinikova G."/>
            <person name="Pati A."/>
            <person name="Mikhailova N."/>
            <person name="Chen A."/>
            <person name="Palaniappan K."/>
            <person name="Land M."/>
            <person name="Hauser L."/>
            <person name="Chang Y.J."/>
            <person name="Jeffries C.D."/>
            <person name="Chain P."/>
            <person name="Rohde M."/>
            <person name="Goker M."/>
            <person name="Bristow J."/>
            <person name="Eisen J.A."/>
            <person name="Markowitz V."/>
            <person name="Hugenholtz P."/>
            <person name="Kyrpides N.C."/>
            <person name="Klenk H.P."/>
            <person name="Lapidus A."/>
        </authorList>
    </citation>
    <scope>NUCLEOTIDE SEQUENCE [LARGE SCALE GENOMIC DNA]</scope>
    <source>
        <strain evidence="2">ATCC 27377 / DSM 6068 / ICPB 4128</strain>
    </source>
</reference>
<dbReference type="STRING" id="530564.Psta_1990"/>
<name>D2R0R6_PIRSD</name>
<dbReference type="eggNOG" id="ENOG503447P">
    <property type="taxonomic scope" value="Bacteria"/>
</dbReference>
<dbReference type="AlphaFoldDB" id="D2R0R6"/>
<protein>
    <submittedName>
        <fullName evidence="1">Uncharacterized protein</fullName>
    </submittedName>
</protein>
<organism evidence="1 2">
    <name type="scientific">Pirellula staleyi (strain ATCC 27377 / DSM 6068 / ICPB 4128)</name>
    <name type="common">Pirella staleyi</name>
    <dbReference type="NCBI Taxonomy" id="530564"/>
    <lineage>
        <taxon>Bacteria</taxon>
        <taxon>Pseudomonadati</taxon>
        <taxon>Planctomycetota</taxon>
        <taxon>Planctomycetia</taxon>
        <taxon>Pirellulales</taxon>
        <taxon>Pirellulaceae</taxon>
        <taxon>Pirellula</taxon>
    </lineage>
</organism>
<dbReference type="KEGG" id="psl:Psta_1990"/>
<keyword evidence="2" id="KW-1185">Reference proteome</keyword>
<dbReference type="HOGENOM" id="CLU_683056_0_0_0"/>
<accession>D2R0R6</accession>
<sequence precursor="true">MQVPRYSSRSILWQCAGIIALLIELLTCVMGGPTAALAQESVTPKPTTIWLRNQTRVVAATISSASPAGLVVQPAVTIAGVPTTRISWDEIDQLEIPPNAIAEDLQTLIGDLHSTLGRPLYQVKHRVRVGDYPLAQTAAEPLLDLLDEHPSPSAYLLYQAMMWGELAQGNREQAMLAYLRILDLLSKRAAKLGDIPGARRLSIDPKSGVCSELLPLLLDEAESKAILADVATLVDSLAEPKHPGTYLYAAAVAQTAGDIAERDRYLEQLPAQDFDPIWKELITGNRALLATDWMSSDLATSDAALANLSVFVRPLARHFRGQQRLAATDIATVQAGIIDLIYPAAIDSSLDDRGIAAAGLAIASQKLATLGDQAGADALAKERGEIFPEIAAKDRVATPAAEK</sequence>